<feature type="region of interest" description="Disordered" evidence="1">
    <location>
        <begin position="60"/>
        <end position="80"/>
    </location>
</feature>
<dbReference type="RefSeq" id="WP_344962802.1">
    <property type="nucleotide sequence ID" value="NZ_BAABDS010000010.1"/>
</dbReference>
<dbReference type="EMBL" id="BAABDS010000010">
    <property type="protein sequence ID" value="GAA3704260.1"/>
    <property type="molecule type" value="Genomic_DNA"/>
</dbReference>
<sequence length="180" mass="20698">MFGQNKHPEKAQPEPHWLNKKQMAASCGISVQAFDKWGVKPISKIGNSVYFDARSVVDNRLDNERGKQQPELPEDRDESEIEYQTWRLTKARADAQELTNEKERQQVVEAEFATFVLSKIASSVASRLDTVPLNIRRRFPELETKHIEYLTREIAKARNIAAGLDAMIPELLDDYLNRTD</sequence>
<evidence type="ECO:0000313" key="2">
    <source>
        <dbReference type="EMBL" id="GAA3704260.1"/>
    </source>
</evidence>
<organism evidence="2 3">
    <name type="scientific">Oceanisphaera sediminis</name>
    <dbReference type="NCBI Taxonomy" id="981381"/>
    <lineage>
        <taxon>Bacteria</taxon>
        <taxon>Pseudomonadati</taxon>
        <taxon>Pseudomonadota</taxon>
        <taxon>Gammaproteobacteria</taxon>
        <taxon>Aeromonadales</taxon>
        <taxon>Aeromonadaceae</taxon>
        <taxon>Oceanisphaera</taxon>
    </lineage>
</organism>
<gene>
    <name evidence="2" type="ORF">GCM10022421_08860</name>
</gene>
<dbReference type="Proteomes" id="UP001501479">
    <property type="component" value="Unassembled WGS sequence"/>
</dbReference>
<evidence type="ECO:0000313" key="3">
    <source>
        <dbReference type="Proteomes" id="UP001501479"/>
    </source>
</evidence>
<proteinExistence type="predicted"/>
<reference evidence="3" key="1">
    <citation type="journal article" date="2019" name="Int. J. Syst. Evol. Microbiol.">
        <title>The Global Catalogue of Microorganisms (GCM) 10K type strain sequencing project: providing services to taxonomists for standard genome sequencing and annotation.</title>
        <authorList>
            <consortium name="The Broad Institute Genomics Platform"/>
            <consortium name="The Broad Institute Genome Sequencing Center for Infectious Disease"/>
            <person name="Wu L."/>
            <person name="Ma J."/>
        </authorList>
    </citation>
    <scope>NUCLEOTIDE SEQUENCE [LARGE SCALE GENOMIC DNA]</scope>
    <source>
        <strain evidence="3">JCM 17329</strain>
    </source>
</reference>
<name>A0ABP7DGL4_9GAMM</name>
<dbReference type="Pfam" id="PF07471">
    <property type="entry name" value="Phage_Nu1"/>
    <property type="match status" value="1"/>
</dbReference>
<comment type="caution">
    <text evidence="2">The sequence shown here is derived from an EMBL/GenBank/DDBJ whole genome shotgun (WGS) entry which is preliminary data.</text>
</comment>
<keyword evidence="3" id="KW-1185">Reference proteome</keyword>
<protein>
    <submittedName>
        <fullName evidence="2">DNA-packaging protein</fullName>
    </submittedName>
</protein>
<evidence type="ECO:0000256" key="1">
    <source>
        <dbReference type="SAM" id="MobiDB-lite"/>
    </source>
</evidence>
<dbReference type="InterPro" id="IPR010906">
    <property type="entry name" value="Phage_lambda_Nu1_terminase-ssu"/>
</dbReference>
<accession>A0ABP7DGL4</accession>